<organism evidence="2 3">
    <name type="scientific">Tritrichomonas musculus</name>
    <dbReference type="NCBI Taxonomy" id="1915356"/>
    <lineage>
        <taxon>Eukaryota</taxon>
        <taxon>Metamonada</taxon>
        <taxon>Parabasalia</taxon>
        <taxon>Tritrichomonadida</taxon>
        <taxon>Tritrichomonadidae</taxon>
        <taxon>Tritrichomonas</taxon>
    </lineage>
</organism>
<sequence>MLLLAVIWISCNTYLKTVESTRHKKHLQICHQNDHFDVVKCLYNNGATKKLNDNKIGVIFLNAMATKNKEMIYYLDKALNVPYHEIYNNEIKGSKKRNTLIKNEHFDKITFGDMFMHKVFLYEDQELTNFLLDKKCTFDLFNAQNVLKKVSKSFADFLVQKRLGSKQSNSDINDEIVSAIEAGN</sequence>
<evidence type="ECO:0000256" key="1">
    <source>
        <dbReference type="SAM" id="SignalP"/>
    </source>
</evidence>
<dbReference type="InterPro" id="IPR036770">
    <property type="entry name" value="Ankyrin_rpt-contain_sf"/>
</dbReference>
<dbReference type="EMBL" id="JAPFFF010000024">
    <property type="protein sequence ID" value="KAK8850223.1"/>
    <property type="molecule type" value="Genomic_DNA"/>
</dbReference>
<dbReference type="SUPFAM" id="SSF48403">
    <property type="entry name" value="Ankyrin repeat"/>
    <property type="match status" value="1"/>
</dbReference>
<protein>
    <recommendedName>
        <fullName evidence="4">Ankyrin repeat-containing protein</fullName>
    </recommendedName>
</protein>
<reference evidence="2 3" key="1">
    <citation type="submission" date="2024-04" db="EMBL/GenBank/DDBJ databases">
        <title>Tritrichomonas musculus Genome.</title>
        <authorList>
            <person name="Alves-Ferreira E."/>
            <person name="Grigg M."/>
            <person name="Lorenzi H."/>
            <person name="Galac M."/>
        </authorList>
    </citation>
    <scope>NUCLEOTIDE SEQUENCE [LARGE SCALE GENOMIC DNA]</scope>
    <source>
        <strain evidence="2 3">EAF2021</strain>
    </source>
</reference>
<evidence type="ECO:0000313" key="3">
    <source>
        <dbReference type="Proteomes" id="UP001470230"/>
    </source>
</evidence>
<evidence type="ECO:0000313" key="2">
    <source>
        <dbReference type="EMBL" id="KAK8850223.1"/>
    </source>
</evidence>
<feature type="chain" id="PRO_5045483024" description="Ankyrin repeat-containing protein" evidence="1">
    <location>
        <begin position="21"/>
        <end position="184"/>
    </location>
</feature>
<feature type="signal peptide" evidence="1">
    <location>
        <begin position="1"/>
        <end position="20"/>
    </location>
</feature>
<comment type="caution">
    <text evidence="2">The sequence shown here is derived from an EMBL/GenBank/DDBJ whole genome shotgun (WGS) entry which is preliminary data.</text>
</comment>
<keyword evidence="3" id="KW-1185">Reference proteome</keyword>
<dbReference type="Proteomes" id="UP001470230">
    <property type="component" value="Unassembled WGS sequence"/>
</dbReference>
<evidence type="ECO:0008006" key="4">
    <source>
        <dbReference type="Google" id="ProtNLM"/>
    </source>
</evidence>
<accession>A0ABR2HPW0</accession>
<proteinExistence type="predicted"/>
<gene>
    <name evidence="2" type="ORF">M9Y10_018347</name>
</gene>
<keyword evidence="1" id="KW-0732">Signal</keyword>
<name>A0ABR2HPW0_9EUKA</name>